<dbReference type="InterPro" id="IPR029068">
    <property type="entry name" value="Glyas_Bleomycin-R_OHBP_Dase"/>
</dbReference>
<accession>A0A7C4KG06</accession>
<dbReference type="Pfam" id="PF00903">
    <property type="entry name" value="Glyoxalase"/>
    <property type="match status" value="1"/>
</dbReference>
<comment type="caution">
    <text evidence="2">The sequence shown here is derived from an EMBL/GenBank/DDBJ whole genome shotgun (WGS) entry which is preliminary data.</text>
</comment>
<protein>
    <submittedName>
        <fullName evidence="2">Glyoxalase</fullName>
    </submittedName>
</protein>
<proteinExistence type="predicted"/>
<dbReference type="InterPro" id="IPR037523">
    <property type="entry name" value="VOC_core"/>
</dbReference>
<name>A0A7C4KG06_9CHLR</name>
<gene>
    <name evidence="2" type="ORF">ENT37_02865</name>
</gene>
<dbReference type="PANTHER" id="PTHR36503">
    <property type="entry name" value="BLR2520 PROTEIN"/>
    <property type="match status" value="1"/>
</dbReference>
<dbReference type="EMBL" id="DSYK01000148">
    <property type="protein sequence ID" value="HGS20794.1"/>
    <property type="molecule type" value="Genomic_DNA"/>
</dbReference>
<evidence type="ECO:0000259" key="1">
    <source>
        <dbReference type="PROSITE" id="PS51819"/>
    </source>
</evidence>
<sequence>MGIRWDMIGIFVRDLPGMVAFYRDVLGFEIDWDGKGPYAEFKHAGIRFSMYERSQLPALLRQEPTYPAGLNGTFELAIDLPTTAEVEQEFERVVKAGGRAIYAPWLEPWGMVSSMIADPEGNLIEIGSWNSRGE</sequence>
<dbReference type="AlphaFoldDB" id="A0A7C4KG06"/>
<dbReference type="PROSITE" id="PS51819">
    <property type="entry name" value="VOC"/>
    <property type="match status" value="1"/>
</dbReference>
<dbReference type="PANTHER" id="PTHR36503:SF1">
    <property type="entry name" value="BLR2520 PROTEIN"/>
    <property type="match status" value="1"/>
</dbReference>
<feature type="domain" description="VOC" evidence="1">
    <location>
        <begin position="4"/>
        <end position="129"/>
    </location>
</feature>
<evidence type="ECO:0000313" key="2">
    <source>
        <dbReference type="EMBL" id="HGS20794.1"/>
    </source>
</evidence>
<organism evidence="2">
    <name type="scientific">Anaerolinea thermolimosa</name>
    <dbReference type="NCBI Taxonomy" id="229919"/>
    <lineage>
        <taxon>Bacteria</taxon>
        <taxon>Bacillati</taxon>
        <taxon>Chloroflexota</taxon>
        <taxon>Anaerolineae</taxon>
        <taxon>Anaerolineales</taxon>
        <taxon>Anaerolineaceae</taxon>
        <taxon>Anaerolinea</taxon>
    </lineage>
</organism>
<reference evidence="2" key="1">
    <citation type="journal article" date="2020" name="mSystems">
        <title>Genome- and Community-Level Interaction Insights into Carbon Utilization and Element Cycling Functions of Hydrothermarchaeota in Hydrothermal Sediment.</title>
        <authorList>
            <person name="Zhou Z."/>
            <person name="Liu Y."/>
            <person name="Xu W."/>
            <person name="Pan J."/>
            <person name="Luo Z.H."/>
            <person name="Li M."/>
        </authorList>
    </citation>
    <scope>NUCLEOTIDE SEQUENCE [LARGE SCALE GENOMIC DNA]</scope>
    <source>
        <strain evidence="2">SpSt-573</strain>
    </source>
</reference>
<dbReference type="SUPFAM" id="SSF54593">
    <property type="entry name" value="Glyoxalase/Bleomycin resistance protein/Dihydroxybiphenyl dioxygenase"/>
    <property type="match status" value="1"/>
</dbReference>
<dbReference type="InterPro" id="IPR004360">
    <property type="entry name" value="Glyas_Fos-R_dOase_dom"/>
</dbReference>
<dbReference type="Gene3D" id="3.10.180.10">
    <property type="entry name" value="2,3-Dihydroxybiphenyl 1,2-Dioxygenase, domain 1"/>
    <property type="match status" value="1"/>
</dbReference>